<keyword evidence="1" id="KW-0732">Signal</keyword>
<dbReference type="InterPro" id="IPR007939">
    <property type="entry name" value="Cu-R_B_prcur"/>
</dbReference>
<gene>
    <name evidence="2" type="primary">pcoB</name>
    <name evidence="2" type="ORF">LYSHEL_15030</name>
</gene>
<feature type="chain" id="PRO_5046256591" evidence="1">
    <location>
        <begin position="19"/>
        <end position="266"/>
    </location>
</feature>
<protein>
    <submittedName>
        <fullName evidence="2">Copper resistance protein B</fullName>
    </submittedName>
</protein>
<dbReference type="RefSeq" id="WP_213437287.1">
    <property type="nucleotide sequence ID" value="NZ_AP024546.1"/>
</dbReference>
<accession>A0ABM7QDJ6</accession>
<sequence length="266" mass="29391">MKRLALALLCCVALDAMAQDHSHHMMPMPMPAPTTGEQPKTPIPALTDADRAAAKPPMADHPEHDNAIQSFVQFNRLEGFDGGLEWQGQAWIGTDTDKLWLRSEGERIDERTEAADLEVLYGKPIARWWDLVAGVRHDFKPGASQDWAAIGVTGTTPYKIELEATAYIGASGRTAARIEAEYEALLTNRLILQPLVELNLNGKDDPARHVGAGLSTAEAGLRLRYEVTRQFAPYIGVVYERAFGDTADLRHDASDTRVVAGFRIWF</sequence>
<name>A0ABM7QDJ6_9GAMM</name>
<organism evidence="2 3">
    <name type="scientific">Lysobacter helvus</name>
    <dbReference type="NCBI Taxonomy" id="2675059"/>
    <lineage>
        <taxon>Bacteria</taxon>
        <taxon>Pseudomonadati</taxon>
        <taxon>Pseudomonadota</taxon>
        <taxon>Gammaproteobacteria</taxon>
        <taxon>Lysobacterales</taxon>
        <taxon>Lysobacteraceae</taxon>
        <taxon>Lysobacter</taxon>
    </lineage>
</organism>
<dbReference type="Pfam" id="PF05275">
    <property type="entry name" value="CopB"/>
    <property type="match status" value="1"/>
</dbReference>
<keyword evidence="3" id="KW-1185">Reference proteome</keyword>
<reference evidence="2 3" key="1">
    <citation type="submission" date="2021-03" db="EMBL/GenBank/DDBJ databases">
        <title>Complete Genome Sequences of Two Lysobacter Strains Isolated from Sea Water (Lysobacter caseinilyticus) and Soil (Lysobacter helvus) in South Korea.</title>
        <authorList>
            <person name="Watanabe Y."/>
            <person name="Arakawa K."/>
        </authorList>
    </citation>
    <scope>NUCLEOTIDE SEQUENCE [LARGE SCALE GENOMIC DNA]</scope>
    <source>
        <strain evidence="2 3">D10</strain>
    </source>
</reference>
<proteinExistence type="predicted"/>
<dbReference type="EMBL" id="AP024546">
    <property type="protein sequence ID" value="BCT95632.1"/>
    <property type="molecule type" value="Genomic_DNA"/>
</dbReference>
<evidence type="ECO:0000256" key="1">
    <source>
        <dbReference type="SAM" id="SignalP"/>
    </source>
</evidence>
<evidence type="ECO:0000313" key="2">
    <source>
        <dbReference type="EMBL" id="BCT95632.1"/>
    </source>
</evidence>
<dbReference type="Proteomes" id="UP000680514">
    <property type="component" value="Chromosome"/>
</dbReference>
<evidence type="ECO:0000313" key="3">
    <source>
        <dbReference type="Proteomes" id="UP000680514"/>
    </source>
</evidence>
<feature type="signal peptide" evidence="1">
    <location>
        <begin position="1"/>
        <end position="18"/>
    </location>
</feature>